<keyword evidence="3" id="KW-1185">Reference proteome</keyword>
<evidence type="ECO:0000313" key="2">
    <source>
        <dbReference type="EMBL" id="ODV84569.1"/>
    </source>
</evidence>
<dbReference type="AlphaFoldDB" id="A0A1E4SYJ9"/>
<sequence>MFRLSPVKTSLFNNFRLPLISTRLSSVQSIQLYSTIKRQSPPSSPCPTIKKQHHIGIPTILTRQFNKSSLLNIYHKPPRSRVSTSSSILTDILSKIPDSLKIIIGLSVISSIILFVALPLIVVVFPPLLIGSFITYKLYQRRHKSQMNFRWKELKTSKLYFKPHNTTSLIPPPEQINNELATFELERLLDAFFSNEFGISDYFQIKDYNQLALGSIDAMEYDWNTSLTTSNELLTVQSRALYDKLSGDKLATVVLSLKSSDQIPIFQDLIEQDLGMINNKSTCIIEIIPIGFTSKKKFIIKTPSNVTNDDGDSFIEIKGKTRTL</sequence>
<keyword evidence="1" id="KW-0812">Transmembrane</keyword>
<proteinExistence type="predicted"/>
<accession>A0A1E4SYJ9</accession>
<gene>
    <name evidence="2" type="ORF">CANARDRAFT_23973</name>
</gene>
<evidence type="ECO:0000313" key="3">
    <source>
        <dbReference type="Proteomes" id="UP000094801"/>
    </source>
</evidence>
<evidence type="ECO:0000256" key="1">
    <source>
        <dbReference type="SAM" id="Phobius"/>
    </source>
</evidence>
<dbReference type="Proteomes" id="UP000094801">
    <property type="component" value="Unassembled WGS sequence"/>
</dbReference>
<keyword evidence="1" id="KW-0472">Membrane</keyword>
<dbReference type="OrthoDB" id="3979781at2759"/>
<organism evidence="2 3">
    <name type="scientific">[Candida] arabinofermentans NRRL YB-2248</name>
    <dbReference type="NCBI Taxonomy" id="983967"/>
    <lineage>
        <taxon>Eukaryota</taxon>
        <taxon>Fungi</taxon>
        <taxon>Dikarya</taxon>
        <taxon>Ascomycota</taxon>
        <taxon>Saccharomycotina</taxon>
        <taxon>Pichiomycetes</taxon>
        <taxon>Pichiales</taxon>
        <taxon>Pichiaceae</taxon>
        <taxon>Ogataea</taxon>
        <taxon>Ogataea/Candida clade</taxon>
    </lineage>
</organism>
<protein>
    <submittedName>
        <fullName evidence="2">Uncharacterized protein</fullName>
    </submittedName>
</protein>
<dbReference type="EMBL" id="KV453856">
    <property type="protein sequence ID" value="ODV84569.1"/>
    <property type="molecule type" value="Genomic_DNA"/>
</dbReference>
<name>A0A1E4SYJ9_9ASCO</name>
<feature type="transmembrane region" description="Helical" evidence="1">
    <location>
        <begin position="103"/>
        <end position="136"/>
    </location>
</feature>
<keyword evidence="1" id="KW-1133">Transmembrane helix</keyword>
<reference evidence="3" key="1">
    <citation type="submission" date="2016-04" db="EMBL/GenBank/DDBJ databases">
        <title>Comparative genomics of biotechnologically important yeasts.</title>
        <authorList>
            <consortium name="DOE Joint Genome Institute"/>
            <person name="Riley R."/>
            <person name="Haridas S."/>
            <person name="Wolfe K.H."/>
            <person name="Lopes M.R."/>
            <person name="Hittinger C.T."/>
            <person name="Goker M."/>
            <person name="Salamov A."/>
            <person name="Wisecaver J."/>
            <person name="Long T.M."/>
            <person name="Aerts A.L."/>
            <person name="Barry K."/>
            <person name="Choi C."/>
            <person name="Clum A."/>
            <person name="Coughlan A.Y."/>
            <person name="Deshpande S."/>
            <person name="Douglass A.P."/>
            <person name="Hanson S.J."/>
            <person name="Klenk H.-P."/>
            <person name="Labutti K."/>
            <person name="Lapidus A."/>
            <person name="Lindquist E."/>
            <person name="Lipzen A."/>
            <person name="Meier-Kolthoff J.P."/>
            <person name="Ohm R.A."/>
            <person name="Otillar R.P."/>
            <person name="Pangilinan J."/>
            <person name="Peng Y."/>
            <person name="Rokas A."/>
            <person name="Rosa C.A."/>
            <person name="Scheuner C."/>
            <person name="Sibirny A.A."/>
            <person name="Slot J.C."/>
            <person name="Stielow J.B."/>
            <person name="Sun H."/>
            <person name="Kurtzman C.P."/>
            <person name="Blackwell M."/>
            <person name="Grigoriev I.V."/>
            <person name="Jeffries T.W."/>
        </authorList>
    </citation>
    <scope>NUCLEOTIDE SEQUENCE [LARGE SCALE GENOMIC DNA]</scope>
    <source>
        <strain evidence="3">NRRL YB-2248</strain>
    </source>
</reference>